<name>A0A0F9GAA6_9ZZZZ</name>
<evidence type="ECO:0000313" key="1">
    <source>
        <dbReference type="EMBL" id="KKL87381.1"/>
    </source>
</evidence>
<protein>
    <submittedName>
        <fullName evidence="1">Uncharacterized protein</fullName>
    </submittedName>
</protein>
<reference evidence="1" key="1">
    <citation type="journal article" date="2015" name="Nature">
        <title>Complex archaea that bridge the gap between prokaryotes and eukaryotes.</title>
        <authorList>
            <person name="Spang A."/>
            <person name="Saw J.H."/>
            <person name="Jorgensen S.L."/>
            <person name="Zaremba-Niedzwiedzka K."/>
            <person name="Martijn J."/>
            <person name="Lind A.E."/>
            <person name="van Eijk R."/>
            <person name="Schleper C."/>
            <person name="Guy L."/>
            <person name="Ettema T.J."/>
        </authorList>
    </citation>
    <scope>NUCLEOTIDE SEQUENCE</scope>
</reference>
<organism evidence="1">
    <name type="scientific">marine sediment metagenome</name>
    <dbReference type="NCBI Taxonomy" id="412755"/>
    <lineage>
        <taxon>unclassified sequences</taxon>
        <taxon>metagenomes</taxon>
        <taxon>ecological metagenomes</taxon>
    </lineage>
</organism>
<sequence length="105" mass="11615">MRNDLPELQEAVERIHSCHAVLRSVATAIEIFEGKTVWEGSVHVFDIRDHPEANTCYSWSSPVKGSTKRRYYAILKLPPIESPGDAVKASIVRAIEEGEIPIGSG</sequence>
<comment type="caution">
    <text evidence="1">The sequence shown here is derived from an EMBL/GenBank/DDBJ whole genome shotgun (WGS) entry which is preliminary data.</text>
</comment>
<proteinExistence type="predicted"/>
<dbReference type="EMBL" id="LAZR01020851">
    <property type="protein sequence ID" value="KKL87381.1"/>
    <property type="molecule type" value="Genomic_DNA"/>
</dbReference>
<dbReference type="AlphaFoldDB" id="A0A0F9GAA6"/>
<accession>A0A0F9GAA6</accession>
<gene>
    <name evidence="1" type="ORF">LCGC14_1935310</name>
</gene>